<keyword evidence="9" id="KW-1185">Reference proteome</keyword>
<dbReference type="GO" id="GO:0006508">
    <property type="term" value="P:proteolysis"/>
    <property type="evidence" value="ECO:0007669"/>
    <property type="project" value="UniProtKB-KW"/>
</dbReference>
<dbReference type="PROSITE" id="PS51858">
    <property type="entry name" value="PPPDE"/>
    <property type="match status" value="1"/>
</dbReference>
<dbReference type="InterPro" id="IPR013535">
    <property type="entry name" value="PUL_dom"/>
</dbReference>
<evidence type="ECO:0000313" key="9">
    <source>
        <dbReference type="Proteomes" id="UP000800097"/>
    </source>
</evidence>
<evidence type="ECO:0000256" key="2">
    <source>
        <dbReference type="ARBA" id="ARBA00022670"/>
    </source>
</evidence>
<dbReference type="PANTHER" id="PTHR12378:SF7">
    <property type="entry name" value="DESUMOYLATING ISOPEPTIDASE 1"/>
    <property type="match status" value="1"/>
</dbReference>
<dbReference type="PANTHER" id="PTHR12378">
    <property type="entry name" value="DESUMOYLATING ISOPEPTIDASE"/>
    <property type="match status" value="1"/>
</dbReference>
<dbReference type="PROSITE" id="PS51396">
    <property type="entry name" value="PUL"/>
    <property type="match status" value="1"/>
</dbReference>
<feature type="region of interest" description="Disordered" evidence="4">
    <location>
        <begin position="506"/>
        <end position="531"/>
    </location>
</feature>
<feature type="domain" description="PUL" evidence="6">
    <location>
        <begin position="296"/>
        <end position="611"/>
    </location>
</feature>
<dbReference type="Pfam" id="PF05903">
    <property type="entry name" value="Peptidase_C97"/>
    <property type="match status" value="1"/>
</dbReference>
<dbReference type="RefSeq" id="XP_033657509.1">
    <property type="nucleotide sequence ID" value="XM_033801396.1"/>
</dbReference>
<dbReference type="InterPro" id="IPR036249">
    <property type="entry name" value="Thioredoxin-like_sf"/>
</dbReference>
<dbReference type="AlphaFoldDB" id="A0A6A6JTM2"/>
<dbReference type="GO" id="GO:0070646">
    <property type="term" value="P:protein modification by small protein removal"/>
    <property type="evidence" value="ECO:0007669"/>
    <property type="project" value="TreeGrafter"/>
</dbReference>
<dbReference type="InterPro" id="IPR008580">
    <property type="entry name" value="PPPDE_dom"/>
</dbReference>
<dbReference type="GeneID" id="54554571"/>
<evidence type="ECO:0000259" key="5">
    <source>
        <dbReference type="PROSITE" id="PS51352"/>
    </source>
</evidence>
<dbReference type="Pfam" id="PF08324">
    <property type="entry name" value="PUL"/>
    <property type="match status" value="1"/>
</dbReference>
<feature type="region of interest" description="Disordered" evidence="4">
    <location>
        <begin position="153"/>
        <end position="187"/>
    </location>
</feature>
<name>A0A6A6JTM2_WESOR</name>
<dbReference type="Gene3D" id="1.25.10.10">
    <property type="entry name" value="Leucine-rich Repeat Variant"/>
    <property type="match status" value="1"/>
</dbReference>
<keyword evidence="2" id="KW-0645">Protease</keyword>
<dbReference type="OrthoDB" id="21221at2759"/>
<dbReference type="SUPFAM" id="SSF52833">
    <property type="entry name" value="Thioredoxin-like"/>
    <property type="match status" value="1"/>
</dbReference>
<dbReference type="SMART" id="SM01179">
    <property type="entry name" value="DUF862"/>
    <property type="match status" value="1"/>
</dbReference>
<dbReference type="InterPro" id="IPR017937">
    <property type="entry name" value="Thioredoxin_CS"/>
</dbReference>
<evidence type="ECO:0000256" key="4">
    <source>
        <dbReference type="SAM" id="MobiDB-lite"/>
    </source>
</evidence>
<feature type="compositionally biased region" description="Low complexity" evidence="4">
    <location>
        <begin position="515"/>
        <end position="526"/>
    </location>
</feature>
<organism evidence="8 9">
    <name type="scientific">Westerdykella ornata</name>
    <dbReference type="NCBI Taxonomy" id="318751"/>
    <lineage>
        <taxon>Eukaryota</taxon>
        <taxon>Fungi</taxon>
        <taxon>Dikarya</taxon>
        <taxon>Ascomycota</taxon>
        <taxon>Pezizomycotina</taxon>
        <taxon>Dothideomycetes</taxon>
        <taxon>Pleosporomycetidae</taxon>
        <taxon>Pleosporales</taxon>
        <taxon>Sporormiaceae</taxon>
        <taxon>Westerdykella</taxon>
    </lineage>
</organism>
<dbReference type="Pfam" id="PF00085">
    <property type="entry name" value="Thioredoxin"/>
    <property type="match status" value="1"/>
</dbReference>
<dbReference type="PROSITE" id="PS00194">
    <property type="entry name" value="THIOREDOXIN_1"/>
    <property type="match status" value="1"/>
</dbReference>
<dbReference type="PROSITE" id="PS51352">
    <property type="entry name" value="THIOREDOXIN_2"/>
    <property type="match status" value="1"/>
</dbReference>
<evidence type="ECO:0000256" key="1">
    <source>
        <dbReference type="ARBA" id="ARBA00008140"/>
    </source>
</evidence>
<evidence type="ECO:0000313" key="8">
    <source>
        <dbReference type="EMBL" id="KAF2279970.1"/>
    </source>
</evidence>
<reference evidence="8" key="1">
    <citation type="journal article" date="2020" name="Stud. Mycol.">
        <title>101 Dothideomycetes genomes: a test case for predicting lifestyles and emergence of pathogens.</title>
        <authorList>
            <person name="Haridas S."/>
            <person name="Albert R."/>
            <person name="Binder M."/>
            <person name="Bloem J."/>
            <person name="Labutti K."/>
            <person name="Salamov A."/>
            <person name="Andreopoulos B."/>
            <person name="Baker S."/>
            <person name="Barry K."/>
            <person name="Bills G."/>
            <person name="Bluhm B."/>
            <person name="Cannon C."/>
            <person name="Castanera R."/>
            <person name="Culley D."/>
            <person name="Daum C."/>
            <person name="Ezra D."/>
            <person name="Gonzalez J."/>
            <person name="Henrissat B."/>
            <person name="Kuo A."/>
            <person name="Liang C."/>
            <person name="Lipzen A."/>
            <person name="Lutzoni F."/>
            <person name="Magnuson J."/>
            <person name="Mondo S."/>
            <person name="Nolan M."/>
            <person name="Ohm R."/>
            <person name="Pangilinan J."/>
            <person name="Park H.-J."/>
            <person name="Ramirez L."/>
            <person name="Alfaro M."/>
            <person name="Sun H."/>
            <person name="Tritt A."/>
            <person name="Yoshinaga Y."/>
            <person name="Zwiers L.-H."/>
            <person name="Turgeon B."/>
            <person name="Goodwin S."/>
            <person name="Spatafora J."/>
            <person name="Crous P."/>
            <person name="Grigoriev I."/>
        </authorList>
    </citation>
    <scope>NUCLEOTIDE SEQUENCE</scope>
    <source>
        <strain evidence="8">CBS 379.55</strain>
    </source>
</reference>
<proteinExistence type="inferred from homology"/>
<dbReference type="EMBL" id="ML986485">
    <property type="protein sequence ID" value="KAF2279970.1"/>
    <property type="molecule type" value="Genomic_DNA"/>
</dbReference>
<keyword evidence="3" id="KW-0378">Hydrolase</keyword>
<dbReference type="Proteomes" id="UP000800097">
    <property type="component" value="Unassembled WGS sequence"/>
</dbReference>
<dbReference type="InterPro" id="IPR013766">
    <property type="entry name" value="Thioredoxin_domain"/>
</dbReference>
<feature type="domain" description="PPPDE" evidence="7">
    <location>
        <begin position="1"/>
        <end position="141"/>
    </location>
</feature>
<protein>
    <submittedName>
        <fullName evidence="8">DUF862-domain-containing protein</fullName>
    </submittedName>
</protein>
<sequence length="629" mass="68483">MDVHLYVYDLSQGLARTMSQQFLGIQIDAVYHTSLVCGGIEYFYGRGVQTCRAGSTHHGQPMEVIPMGRTDLPMEVILEYLDSLKEVYSAESYDLFLHNCNNFTNDFAMFLVGKGIPSHITSLPQRVLNTPFGQMLRPQLDAMMRPVTQAPVPAHAAARPVPARTPISASTPSEAKPSPPQPTEEGKVHNITLLSELNRLLDSARSRCAIIFFTSATCPPCKLVYQPYDDLAAEAGSKCVFIKVDFTSADRAIGARFPSVRATPTFITFLRGDKRDEWSGADPRKLKANVALLINEAFPSHPHLSKSVPILLQQSQKPILYTKTPPLDKLVAKMGDAGRDPSVDDIVRFLRTREREGEREATLPQLPGFAAWLRKSIETLPLELLFPALDLLRATLADARVAGFFAEEHTGASDAPATIALVLQHVETLGAEAPYALRLTALHVACNLFSSPLFTPHLLAPPLAQTLVSLVTTSLLGEKPALRASALSLALNVIVGNFKARMKVHERPGAAAAEQQQQQQQQQQHQSHLHPTELAEEQQVELLASLLEVLSPGEGSAAANGDGNVAVGNETSQSTKMALVCVGWLMYCAPLEGELMDLCKVMDARGTIGGVKVKGAEERLLVREVEGLC</sequence>
<feature type="domain" description="Thioredoxin" evidence="5">
    <location>
        <begin position="170"/>
        <end position="355"/>
    </location>
</feature>
<dbReference type="Gene3D" id="3.90.1720.30">
    <property type="entry name" value="PPPDE domains"/>
    <property type="match status" value="1"/>
</dbReference>
<dbReference type="CDD" id="cd02947">
    <property type="entry name" value="TRX_family"/>
    <property type="match status" value="1"/>
</dbReference>
<dbReference type="GO" id="GO:0008233">
    <property type="term" value="F:peptidase activity"/>
    <property type="evidence" value="ECO:0007669"/>
    <property type="project" value="UniProtKB-KW"/>
</dbReference>
<dbReference type="InterPro" id="IPR011989">
    <property type="entry name" value="ARM-like"/>
</dbReference>
<comment type="similarity">
    <text evidence="1">Belongs to the DeSI family.</text>
</comment>
<accession>A0A6A6JTM2</accession>
<evidence type="ECO:0000259" key="7">
    <source>
        <dbReference type="PROSITE" id="PS51858"/>
    </source>
</evidence>
<dbReference type="InterPro" id="IPR042266">
    <property type="entry name" value="PPPDE_sf"/>
</dbReference>
<gene>
    <name evidence="8" type="ORF">EI97DRAFT_464017</name>
</gene>
<evidence type="ECO:0000259" key="6">
    <source>
        <dbReference type="PROSITE" id="PS51396"/>
    </source>
</evidence>
<feature type="compositionally biased region" description="Low complexity" evidence="4">
    <location>
        <begin position="153"/>
        <end position="166"/>
    </location>
</feature>
<dbReference type="Gene3D" id="3.40.30.10">
    <property type="entry name" value="Glutaredoxin"/>
    <property type="match status" value="1"/>
</dbReference>
<evidence type="ECO:0000256" key="3">
    <source>
        <dbReference type="ARBA" id="ARBA00022801"/>
    </source>
</evidence>